<keyword evidence="3" id="KW-1185">Reference proteome</keyword>
<dbReference type="PANTHER" id="PTHR37308:SF1">
    <property type="entry name" value="POLYPRENYL-PHOSPHATE TRANSPORTER"/>
    <property type="match status" value="1"/>
</dbReference>
<dbReference type="PANTHER" id="PTHR37308">
    <property type="entry name" value="INTEGRAL MEMBRANE PROTEIN"/>
    <property type="match status" value="1"/>
</dbReference>
<evidence type="ECO:0000256" key="1">
    <source>
        <dbReference type="SAM" id="Phobius"/>
    </source>
</evidence>
<protein>
    <submittedName>
        <fullName evidence="2">DUF368 domain-containing protein</fullName>
    </submittedName>
</protein>
<dbReference type="Pfam" id="PF04018">
    <property type="entry name" value="VCA0040-like"/>
    <property type="match status" value="1"/>
</dbReference>
<evidence type="ECO:0000313" key="2">
    <source>
        <dbReference type="EMBL" id="AQP48976.1"/>
    </source>
</evidence>
<dbReference type="AlphaFoldDB" id="A0A1Q2CS80"/>
<dbReference type="STRING" id="1332264.BW730_17220"/>
<name>A0A1Q2CS80_9ACTN</name>
<dbReference type="OrthoDB" id="9793746at2"/>
<sequence>MAEPTPQQDLDVETDVTRPDSVGSWFARLLKGIAVGVGAILPGLSGGVLAVIFKLYDPLIRFLANLRRNFVKNVLFFIPVGIGVGAGIVLFSVVVEAAFGRYAAQFICLFIGFVIGTFPSLFRQAGKHGRRTLDWVIMGIAAVAIFALMYLGGESTWLAVEPSIPVWFGSGALIGLGLIVPGLSPSNFLIYFGLYDKMATGIKNFDMGVVIPLALGLIVCVLLLAKVAEWAFRKYHSQMYHLILGMVIGSSVAIFPTVVFPAFSEAGLAASGLSLGGAVGFAVALLVVGTVASFLFSRVEDRVSDQRDALDAAAKESKG</sequence>
<feature type="transmembrane region" description="Helical" evidence="1">
    <location>
        <begin position="275"/>
        <end position="296"/>
    </location>
</feature>
<keyword evidence="1" id="KW-1133">Transmembrane helix</keyword>
<feature type="transmembrane region" description="Helical" evidence="1">
    <location>
        <begin position="133"/>
        <end position="152"/>
    </location>
</feature>
<dbReference type="RefSeq" id="WP_077687330.1">
    <property type="nucleotide sequence ID" value="NZ_CP019606.1"/>
</dbReference>
<dbReference type="InterPro" id="IPR007163">
    <property type="entry name" value="VCA0040-like"/>
</dbReference>
<evidence type="ECO:0000313" key="3">
    <source>
        <dbReference type="Proteomes" id="UP000188145"/>
    </source>
</evidence>
<dbReference type="Proteomes" id="UP000188145">
    <property type="component" value="Chromosome"/>
</dbReference>
<feature type="transmembrane region" description="Helical" evidence="1">
    <location>
        <begin position="74"/>
        <end position="95"/>
    </location>
</feature>
<dbReference type="KEGG" id="tes:BW730_17220"/>
<proteinExistence type="predicted"/>
<feature type="transmembrane region" description="Helical" evidence="1">
    <location>
        <begin position="101"/>
        <end position="121"/>
    </location>
</feature>
<keyword evidence="1" id="KW-0812">Transmembrane</keyword>
<feature type="transmembrane region" description="Helical" evidence="1">
    <location>
        <begin position="207"/>
        <end position="228"/>
    </location>
</feature>
<feature type="transmembrane region" description="Helical" evidence="1">
    <location>
        <begin position="33"/>
        <end position="53"/>
    </location>
</feature>
<dbReference type="EMBL" id="CP019606">
    <property type="protein sequence ID" value="AQP48976.1"/>
    <property type="molecule type" value="Genomic_DNA"/>
</dbReference>
<feature type="transmembrane region" description="Helical" evidence="1">
    <location>
        <begin position="240"/>
        <end position="263"/>
    </location>
</feature>
<feature type="transmembrane region" description="Helical" evidence="1">
    <location>
        <begin position="172"/>
        <end position="195"/>
    </location>
</feature>
<gene>
    <name evidence="2" type="ORF">BW730_17220</name>
</gene>
<accession>A0A1Q2CS80</accession>
<organism evidence="2 3">
    <name type="scientific">Tessaracoccus aquimaris</name>
    <dbReference type="NCBI Taxonomy" id="1332264"/>
    <lineage>
        <taxon>Bacteria</taxon>
        <taxon>Bacillati</taxon>
        <taxon>Actinomycetota</taxon>
        <taxon>Actinomycetes</taxon>
        <taxon>Propionibacteriales</taxon>
        <taxon>Propionibacteriaceae</taxon>
        <taxon>Tessaracoccus</taxon>
    </lineage>
</organism>
<reference evidence="3" key="1">
    <citation type="submission" date="2017-02" db="EMBL/GenBank/DDBJ databases">
        <title>Tessaracoccus aquaemaris sp. nov., isolated from the intestine of a Korean rockfish, Sebastes schlegelii, in a marine aquaculture pond.</title>
        <authorList>
            <person name="Tak E.J."/>
            <person name="Bae J.-W."/>
        </authorList>
    </citation>
    <scope>NUCLEOTIDE SEQUENCE [LARGE SCALE GENOMIC DNA]</scope>
    <source>
        <strain evidence="3">NSG39</strain>
    </source>
</reference>
<keyword evidence="1" id="KW-0472">Membrane</keyword>